<feature type="region of interest" description="Disordered" evidence="1">
    <location>
        <begin position="626"/>
        <end position="654"/>
    </location>
</feature>
<dbReference type="GeneID" id="7845469"/>
<feature type="region of interest" description="Disordered" evidence="1">
    <location>
        <begin position="542"/>
        <end position="579"/>
    </location>
</feature>
<reference evidence="3" key="1">
    <citation type="journal article" date="2006" name="PLoS Biol.">
        <title>Macronuclear genome sequence of the ciliate Tetrahymena thermophila, a model eukaryote.</title>
        <authorList>
            <person name="Eisen J.A."/>
            <person name="Coyne R.S."/>
            <person name="Wu M."/>
            <person name="Wu D."/>
            <person name="Thiagarajan M."/>
            <person name="Wortman J.R."/>
            <person name="Badger J.H."/>
            <person name="Ren Q."/>
            <person name="Amedeo P."/>
            <person name="Jones K.M."/>
            <person name="Tallon L.J."/>
            <person name="Delcher A.L."/>
            <person name="Salzberg S.L."/>
            <person name="Silva J.C."/>
            <person name="Haas B.J."/>
            <person name="Majoros W.H."/>
            <person name="Farzad M."/>
            <person name="Carlton J.M."/>
            <person name="Smith R.K. Jr."/>
            <person name="Garg J."/>
            <person name="Pearlman R.E."/>
            <person name="Karrer K.M."/>
            <person name="Sun L."/>
            <person name="Manning G."/>
            <person name="Elde N.C."/>
            <person name="Turkewitz A.P."/>
            <person name="Asai D.J."/>
            <person name="Wilkes D.E."/>
            <person name="Wang Y."/>
            <person name="Cai H."/>
            <person name="Collins K."/>
            <person name="Stewart B.A."/>
            <person name="Lee S.R."/>
            <person name="Wilamowska K."/>
            <person name="Weinberg Z."/>
            <person name="Ruzzo W.L."/>
            <person name="Wloga D."/>
            <person name="Gaertig J."/>
            <person name="Frankel J."/>
            <person name="Tsao C.-C."/>
            <person name="Gorovsky M.A."/>
            <person name="Keeling P.J."/>
            <person name="Waller R.F."/>
            <person name="Patron N.J."/>
            <person name="Cherry J.M."/>
            <person name="Stover N.A."/>
            <person name="Krieger C.J."/>
            <person name="del Toro C."/>
            <person name="Ryder H.F."/>
            <person name="Williamson S.C."/>
            <person name="Barbeau R.A."/>
            <person name="Hamilton E.P."/>
            <person name="Orias E."/>
        </authorList>
    </citation>
    <scope>NUCLEOTIDE SEQUENCE [LARGE SCALE GENOMIC DNA]</scope>
    <source>
        <strain evidence="3">SB210</strain>
    </source>
</reference>
<dbReference type="KEGG" id="tet:TTHERM_00765100"/>
<dbReference type="AlphaFoldDB" id="I7MAQ9"/>
<dbReference type="Proteomes" id="UP000009168">
    <property type="component" value="Unassembled WGS sequence"/>
</dbReference>
<evidence type="ECO:0000313" key="3">
    <source>
        <dbReference type="Proteomes" id="UP000009168"/>
    </source>
</evidence>
<accession>I7MAQ9</accession>
<name>I7MAQ9_TETTS</name>
<keyword evidence="3" id="KW-1185">Reference proteome</keyword>
<evidence type="ECO:0000256" key="1">
    <source>
        <dbReference type="SAM" id="MobiDB-lite"/>
    </source>
</evidence>
<organism evidence="2 3">
    <name type="scientific">Tetrahymena thermophila (strain SB210)</name>
    <dbReference type="NCBI Taxonomy" id="312017"/>
    <lineage>
        <taxon>Eukaryota</taxon>
        <taxon>Sar</taxon>
        <taxon>Alveolata</taxon>
        <taxon>Ciliophora</taxon>
        <taxon>Intramacronucleata</taxon>
        <taxon>Oligohymenophorea</taxon>
        <taxon>Hymenostomatida</taxon>
        <taxon>Tetrahymenina</taxon>
        <taxon>Tetrahymenidae</taxon>
        <taxon>Tetrahymena</taxon>
    </lineage>
</organism>
<feature type="region of interest" description="Disordered" evidence="1">
    <location>
        <begin position="865"/>
        <end position="884"/>
    </location>
</feature>
<feature type="compositionally biased region" description="Polar residues" evidence="1">
    <location>
        <begin position="633"/>
        <end position="654"/>
    </location>
</feature>
<feature type="region of interest" description="Disordered" evidence="1">
    <location>
        <begin position="240"/>
        <end position="269"/>
    </location>
</feature>
<protein>
    <submittedName>
        <fullName evidence="2">Uncharacterized protein</fullName>
    </submittedName>
</protein>
<feature type="compositionally biased region" description="Low complexity" evidence="1">
    <location>
        <begin position="865"/>
        <end position="877"/>
    </location>
</feature>
<gene>
    <name evidence="2" type="ORF">TTHERM_00765100</name>
</gene>
<dbReference type="InParanoid" id="I7MAQ9"/>
<evidence type="ECO:0000313" key="2">
    <source>
        <dbReference type="EMBL" id="EAS05125.2"/>
    </source>
</evidence>
<feature type="compositionally biased region" description="Polar residues" evidence="1">
    <location>
        <begin position="566"/>
        <end position="579"/>
    </location>
</feature>
<dbReference type="RefSeq" id="XP_001025370.2">
    <property type="nucleotide sequence ID" value="XM_001025370.2"/>
</dbReference>
<dbReference type="EMBL" id="GG662407">
    <property type="protein sequence ID" value="EAS05125.2"/>
    <property type="molecule type" value="Genomic_DNA"/>
</dbReference>
<feature type="compositionally biased region" description="Basic and acidic residues" evidence="1">
    <location>
        <begin position="240"/>
        <end position="251"/>
    </location>
</feature>
<sequence>MKLIDTSRLQEYLKVEPNERTEQLINQIYNEVYFFEFFRYLNQSSQKNFILNYCCKFMTCIYQKKKQIEQNRDNIWIMLEGQLNIYIPTQASNQDEQQYDKPKKKYVSMLTQGQCLNLTTVCFKKITSFYYECTDQVVLLSIPSFVDSISLIKQIYPIVKADYDSIFETLIQFDQFYTQQQVRDILFVSKKCVYNKGNIQLKGNGLIIFIVQGEFSIFKDFYKEQVQQKENQFYNRYQKKEDDLEKNHTQDSEDEYNTINSNQTQNSTGTQELQKLKMKFKKRNTQVFKRIQLGIKKPGSLAVLGKKEDSVDGIECLDGEGVVFICTEDQYNQITKEQERKSNAYQAVIACQNIQNTNRAPDNSQDKNELIDKKKKSILNQNSLIAKIQTKLASQQDKNSKKIPFQDQLKQVKNNESFKELQQEEEIVKQQQTDENTTTTTILGASKGDQLRSKYELDYRKSLINNIGQQLNTFANFIYSNKKIKKEVLAKENIQKQNGNENNLNVVNEKLDLQISQSNANENVQSPLKLPENDEQKLSRYLIPSSPEKRQAKKKTLPVNPLYHSQKGTLRGMSQNKLPSSQENIVNQTSLTNNEQSNSPSAFQEQHFIRETSIQKRIAQNENYHLRNESNKQNRSKSLFQTQTPTEIINNPTPSTRLGKQMIANNSIESHFDVPNSPIKIVQQNSINFTSKYNQIISLSGQNHQRTEYSDSPTHFLDYNFVSTPNNKINDINTPNSLNYSNVQTKNFTERCQSAFVKSQTSLKKSNHFINSEKNLLKQNFSSTNKDCKKIDLKVRISTCDTYSFIPHRQPEVCGSQSHRQFTNQTQGDEYNTCNTFSSSNLNQYQNSSINKFNKMQRSLKETPKNNINKLSSNSNSEASQNKQIFSRRAQSAKNLRVQSNKINLEIQKQNNEQICLFIGSNTTTNKDKLQDKNIIQILYPQKASISERKQISRVQKSKKQQFNHLTINSPNKLNQENGVQKSLENEFKIFLQKKLRPQSALNRYQGEQQINQLNKKVFGQFMQSLNNTPSNQEKKQQQLSISANNFQSIKLKTFSSFSQIQQQKNKLI</sequence>
<feature type="compositionally biased region" description="Low complexity" evidence="1">
    <location>
        <begin position="257"/>
        <end position="269"/>
    </location>
</feature>
<proteinExistence type="predicted"/>